<proteinExistence type="predicted"/>
<keyword evidence="3" id="KW-0378">Hydrolase</keyword>
<organism evidence="3 4">
    <name type="scientific">Evansella tamaricis</name>
    <dbReference type="NCBI Taxonomy" id="2069301"/>
    <lineage>
        <taxon>Bacteria</taxon>
        <taxon>Bacillati</taxon>
        <taxon>Bacillota</taxon>
        <taxon>Bacilli</taxon>
        <taxon>Bacillales</taxon>
        <taxon>Bacillaceae</taxon>
        <taxon>Evansella</taxon>
    </lineage>
</organism>
<evidence type="ECO:0000313" key="3">
    <source>
        <dbReference type="EMBL" id="MBU9711782.1"/>
    </source>
</evidence>
<dbReference type="NCBIfam" id="TIGR00629">
    <property type="entry name" value="uvde"/>
    <property type="match status" value="1"/>
</dbReference>
<comment type="caution">
    <text evidence="3">The sequence shown here is derived from an EMBL/GenBank/DDBJ whole genome shotgun (WGS) entry which is preliminary data.</text>
</comment>
<sequence length="296" mass="34658">MRLGYACINTTLPTKFRTCRLATFQKNGHETIKELTIHNLENVYKALHWNVDHQILFYRMSTEIVPLGSHQEMEWEWWKDEDIIRISGEIKDFKEKHDLRLSMHPGQFTVLSTPREDVLERSFGDLEYHDKLLNLVGGTDMIIHGGGQYGNMDLAKDRFISSYKKLSSSIKEKLRLENDDRTYQLQDVIDISESSGIPICFDIHHHVCHNDGKPLPPMIEKVFNSWSDKMIPKVHISSGKTHEKDRSHHEYVFKDDFKRLLDVLDGRNSDIMLEAKLKEQAVLRIQKEFFQKGSDY</sequence>
<gene>
    <name evidence="3" type="primary">uvsE</name>
    <name evidence="3" type="ORF">KS419_08540</name>
</gene>
<dbReference type="RefSeq" id="WP_217065835.1">
    <property type="nucleotide sequence ID" value="NZ_JAHQCS010000084.1"/>
</dbReference>
<evidence type="ECO:0000256" key="1">
    <source>
        <dbReference type="ARBA" id="ARBA00022763"/>
    </source>
</evidence>
<keyword evidence="3" id="KW-0255">Endonuclease</keyword>
<dbReference type="Proteomes" id="UP000784880">
    <property type="component" value="Unassembled WGS sequence"/>
</dbReference>
<dbReference type="EMBL" id="JAHQCS010000084">
    <property type="protein sequence ID" value="MBU9711782.1"/>
    <property type="molecule type" value="Genomic_DNA"/>
</dbReference>
<keyword evidence="4" id="KW-1185">Reference proteome</keyword>
<accession>A0ABS6JDM4</accession>
<dbReference type="Pfam" id="PF03851">
    <property type="entry name" value="UvdE"/>
    <property type="match status" value="1"/>
</dbReference>
<dbReference type="GO" id="GO:0004519">
    <property type="term" value="F:endonuclease activity"/>
    <property type="evidence" value="ECO:0007669"/>
    <property type="project" value="UniProtKB-KW"/>
</dbReference>
<reference evidence="3 4" key="1">
    <citation type="submission" date="2021-06" db="EMBL/GenBank/DDBJ databases">
        <title>Bacillus sp. RD4P76, an endophyte from a halophyte.</title>
        <authorList>
            <person name="Sun J.-Q."/>
        </authorList>
    </citation>
    <scope>NUCLEOTIDE SEQUENCE [LARGE SCALE GENOMIC DNA]</scope>
    <source>
        <strain evidence="3 4">CGMCC 1.15917</strain>
    </source>
</reference>
<name>A0ABS6JDM4_9BACI</name>
<keyword evidence="3" id="KW-0540">Nuclease</keyword>
<keyword evidence="1" id="KW-0227">DNA damage</keyword>
<dbReference type="PANTHER" id="PTHR31290">
    <property type="entry name" value="UV-DAMAGE ENDONUCLEASE"/>
    <property type="match status" value="1"/>
</dbReference>
<keyword evidence="2" id="KW-0234">DNA repair</keyword>
<dbReference type="PANTHER" id="PTHR31290:SF5">
    <property type="entry name" value="UV-DAMAGE ENDONUCLEASE"/>
    <property type="match status" value="1"/>
</dbReference>
<evidence type="ECO:0000256" key="2">
    <source>
        <dbReference type="ARBA" id="ARBA00023204"/>
    </source>
</evidence>
<dbReference type="InterPro" id="IPR004601">
    <property type="entry name" value="UvdE"/>
</dbReference>
<protein>
    <submittedName>
        <fullName evidence="3">UV DNA damage repair endonuclease UvsE</fullName>
    </submittedName>
</protein>
<evidence type="ECO:0000313" key="4">
    <source>
        <dbReference type="Proteomes" id="UP000784880"/>
    </source>
</evidence>